<dbReference type="SUPFAM" id="SSF57667">
    <property type="entry name" value="beta-beta-alpha zinc fingers"/>
    <property type="match status" value="1"/>
</dbReference>
<dbReference type="PROSITE" id="PS50157">
    <property type="entry name" value="ZINC_FINGER_C2H2_2"/>
    <property type="match status" value="1"/>
</dbReference>
<dbReference type="OrthoDB" id="6352818at2759"/>
<organism evidence="1 2">
    <name type="scientific">Lepeophtheirus salmonis</name>
    <name type="common">Salmon louse</name>
    <name type="synonym">Caligus salmonis</name>
    <dbReference type="NCBI Taxonomy" id="72036"/>
    <lineage>
        <taxon>Eukaryota</taxon>
        <taxon>Metazoa</taxon>
        <taxon>Ecdysozoa</taxon>
        <taxon>Arthropoda</taxon>
        <taxon>Crustacea</taxon>
        <taxon>Multicrustacea</taxon>
        <taxon>Hexanauplia</taxon>
        <taxon>Copepoda</taxon>
        <taxon>Siphonostomatoida</taxon>
        <taxon>Caligidae</taxon>
        <taxon>Lepeophtheirus</taxon>
    </lineage>
</organism>
<sequence length="356" mass="41350">MEGNPHNKPPGIQYLDPKISEDATLSSMMIVVDIGEGDLRFDCIVCYKRYKHHTSLFRHFRDAHPMEYEEKVALREQIKAEQTRAKQLGLPYPRRRIRNASYKKLTKMGRLLKIKIRDQVSQEISIVIPLLPLVKLLMSPLNQISLIYSFVKPVMNHLDADTIAKELYGLEDHPDLISCPYNCNRGFKNYDNVLAHLNVFHRQLWFSVFDTCKDLKLDFLKIEEVPSFYCGVCFVANNSVGQTKEYNIKIHFETNNGEKYGIEEKRQLSEKLTKNLLGQQKVLIRLAECDIAKTTVSFEIAKILSKHQKQFAEVKCSQMLKSFSDVSLSRRTKVRRVEDMGSYITYQLKVKLSHIE</sequence>
<evidence type="ECO:0000313" key="2">
    <source>
        <dbReference type="Proteomes" id="UP000675881"/>
    </source>
</evidence>
<dbReference type="AlphaFoldDB" id="A0A7R8H0Y2"/>
<dbReference type="PROSITE" id="PS00028">
    <property type="entry name" value="ZINC_FINGER_C2H2_1"/>
    <property type="match status" value="2"/>
</dbReference>
<dbReference type="InterPro" id="IPR013087">
    <property type="entry name" value="Znf_C2H2_type"/>
</dbReference>
<name>A0A7R8H0Y2_LEPSM</name>
<reference evidence="1" key="1">
    <citation type="submission" date="2021-02" db="EMBL/GenBank/DDBJ databases">
        <authorList>
            <person name="Bekaert M."/>
        </authorList>
    </citation>
    <scope>NUCLEOTIDE SEQUENCE</scope>
    <source>
        <strain evidence="1">IoA-00</strain>
    </source>
</reference>
<evidence type="ECO:0000313" key="1">
    <source>
        <dbReference type="EMBL" id="CAF2797855.1"/>
    </source>
</evidence>
<dbReference type="PANTHER" id="PTHR45913:SF9">
    <property type="entry name" value="GENERAL TRANSCRIPTION FACTOR II-I REPEAT DOMAIN-CONTAINING PROTEIN 2-LIKE-RELATED"/>
    <property type="match status" value="1"/>
</dbReference>
<dbReference type="PANTHER" id="PTHR45913">
    <property type="entry name" value="EPM2A-INTERACTING PROTEIN 1"/>
    <property type="match status" value="1"/>
</dbReference>
<dbReference type="EMBL" id="HG994589">
    <property type="protein sequence ID" value="CAF2797855.1"/>
    <property type="molecule type" value="Genomic_DNA"/>
</dbReference>
<protein>
    <submittedName>
        <fullName evidence="1">(salmon louse) hypothetical protein</fullName>
    </submittedName>
</protein>
<accession>A0A7R8H0Y2</accession>
<gene>
    <name evidence="1" type="ORF">LSAA_2319</name>
</gene>
<dbReference type="SMART" id="SM00355">
    <property type="entry name" value="ZnF_C2H2"/>
    <property type="match status" value="2"/>
</dbReference>
<proteinExistence type="predicted"/>
<dbReference type="Proteomes" id="UP000675881">
    <property type="component" value="Chromosome 10"/>
</dbReference>
<keyword evidence="2" id="KW-1185">Reference proteome</keyword>
<dbReference type="InterPro" id="IPR036236">
    <property type="entry name" value="Znf_C2H2_sf"/>
</dbReference>